<keyword evidence="7" id="KW-1185">Reference proteome</keyword>
<keyword evidence="3" id="KW-0677">Repeat</keyword>
<feature type="compositionally biased region" description="Low complexity" evidence="4">
    <location>
        <begin position="911"/>
        <end position="951"/>
    </location>
</feature>
<keyword evidence="5" id="KW-0812">Transmembrane</keyword>
<accession>T1HAQ1</accession>
<evidence type="ECO:0000256" key="5">
    <source>
        <dbReference type="SAM" id="Phobius"/>
    </source>
</evidence>
<dbReference type="AlphaFoldDB" id="T1HAQ1"/>
<dbReference type="InterPro" id="IPR001611">
    <property type="entry name" value="Leu-rich_rpt"/>
</dbReference>
<sequence>MAEDRMPSRLLRGTVTARLYRFPDKMWKVLLVTWFVGICSVVSCPQHCQCYLDEGLKTANCSGSALSTLYQQPSQIDVLNVRPHYLGFRTRLLPKGFRTFKNIKYLNLSNTTVTTIPDDVFKGLHYILTIDLSYNKIKRLNGGVFKELNTLQTLLLRGNPLLLTKYDIIVSKSLRKLDMGYCGLSNIPMGTFAQVVSLTALFLDGNDLHTIGHHTVPSRLSYLNLANNHIVNVPIVVLRSMKLLTRIDLSGNRINCTCQLLLLQDTFSGQGRSFENDITCSAPIQFFGQKLSHINENHLCNLEFTKKQRLTNSIKYYGDIPTNRKHNMIKPIHDEDYGIQGDQPYINNDFLNTPSNDGEVVDYTGNVGAHMANTFTKRNLNAFDSFSDENNKLSDSKILLTSDTTSTDAEISKEQVDEEIPDNLKKPEEEVEDIHTVANKSDDHFSIDESSEHESSPTVTHETSYTAKNNEETEIQEASSVEPDTLNSSKEDTDFALSTNHTVEELHHEHKTTKEVNGEETTVLDLASKADDTSASTVDDVEALLSHTHNFTHETKSHYTDVEHSNETSSSLDNLEDFTQNSSHESTEHDDHMAASDEVVSSSSLLDDVEQLTSDKHNFTHEIMSRNLLEENITRGFDEASASSIDEIFNTEPFTTTRPETQSFNIWPSPRTDMTDYNYDTQHDDYASVEPMNVTENTTGVPHELLTTEVYTSEDNVPTESSSSSISIEPEEGSGDVSNETSIEDTQTVKWLDEQENETTTEDYTVENVSELFNITSGETGFSRYTAENTSSSSDATEDFTSSSAAAEDFTSSSYTTGEVTEKTSINETESEEIPETSTTEESTTEEVTTEYTTDYDTSPQVSSEELTSPVDNETQSFTTEEEDKEETTELPTEEPLTTTEEITTAEEDMSSTSEDISSSSSGTPVEVSSESSSTTEDTTTDVTETSTDSTPWSVVIPEHDDEDEEEKKDEVSSTSSSSTSPEPSTEASPSIEASSVADIDVIIQSSTESTSVSSTPVSEVEFVSKSVYIDDKENMILEPTKEEISKSEETSDTPPDIATYGIIALIVLLVIIIIAVSLAVVCRRTKRPKNKIRLPADPEANPGTEMQDMLLPKPPENGVKVMPKNYTNGTTAANGNKPDQQIEEETPVLQNSEPEQLQENDWEDKPEPVETVTARVSMLARPQTPVFIPKTVN</sequence>
<feature type="region of interest" description="Disordered" evidence="4">
    <location>
        <begin position="405"/>
        <end position="491"/>
    </location>
</feature>
<dbReference type="EMBL" id="ACPB03016054">
    <property type="status" value="NOT_ANNOTATED_CDS"/>
    <property type="molecule type" value="Genomic_DNA"/>
</dbReference>
<feature type="compositionally biased region" description="Low complexity" evidence="4">
    <location>
        <begin position="894"/>
        <end position="903"/>
    </location>
</feature>
<name>T1HAQ1_RHOPR</name>
<evidence type="ECO:0000256" key="2">
    <source>
        <dbReference type="ARBA" id="ARBA00022729"/>
    </source>
</evidence>
<dbReference type="Gene3D" id="3.80.10.10">
    <property type="entry name" value="Ribonuclease Inhibitor"/>
    <property type="match status" value="2"/>
</dbReference>
<feature type="region of interest" description="Disordered" evidence="4">
    <location>
        <begin position="786"/>
        <end position="996"/>
    </location>
</feature>
<protein>
    <submittedName>
        <fullName evidence="6">Uncharacterized protein</fullName>
    </submittedName>
</protein>
<evidence type="ECO:0000256" key="3">
    <source>
        <dbReference type="ARBA" id="ARBA00022737"/>
    </source>
</evidence>
<feature type="transmembrane region" description="Helical" evidence="5">
    <location>
        <begin position="1058"/>
        <end position="1082"/>
    </location>
</feature>
<feature type="region of interest" description="Disordered" evidence="4">
    <location>
        <begin position="711"/>
        <end position="766"/>
    </location>
</feature>
<feature type="compositionally biased region" description="Low complexity" evidence="4">
    <location>
        <begin position="973"/>
        <end position="996"/>
    </location>
</feature>
<organism evidence="6 7">
    <name type="scientific">Rhodnius prolixus</name>
    <name type="common">Triatomid bug</name>
    <dbReference type="NCBI Taxonomy" id="13249"/>
    <lineage>
        <taxon>Eukaryota</taxon>
        <taxon>Metazoa</taxon>
        <taxon>Ecdysozoa</taxon>
        <taxon>Arthropoda</taxon>
        <taxon>Hexapoda</taxon>
        <taxon>Insecta</taxon>
        <taxon>Pterygota</taxon>
        <taxon>Neoptera</taxon>
        <taxon>Paraneoptera</taxon>
        <taxon>Hemiptera</taxon>
        <taxon>Heteroptera</taxon>
        <taxon>Panheteroptera</taxon>
        <taxon>Cimicomorpha</taxon>
        <taxon>Reduviidae</taxon>
        <taxon>Triatominae</taxon>
        <taxon>Rhodnius</taxon>
    </lineage>
</organism>
<feature type="compositionally biased region" description="Low complexity" evidence="4">
    <location>
        <begin position="1128"/>
        <end position="1137"/>
    </location>
</feature>
<feature type="compositionally biased region" description="Basic and acidic residues" evidence="4">
    <location>
        <begin position="585"/>
        <end position="595"/>
    </location>
</feature>
<dbReference type="EnsemblMetazoa" id="RPRC001106-RA">
    <property type="protein sequence ID" value="RPRC001106-PA"/>
    <property type="gene ID" value="RPRC001106"/>
</dbReference>
<dbReference type="PANTHER" id="PTHR24366">
    <property type="entry name" value="IG(IMMUNOGLOBULIN) AND LRR(LEUCINE RICH REPEAT) DOMAINS"/>
    <property type="match status" value="1"/>
</dbReference>
<proteinExistence type="predicted"/>
<feature type="compositionally biased region" description="Basic and acidic residues" evidence="4">
    <location>
        <begin position="440"/>
        <end position="455"/>
    </location>
</feature>
<keyword evidence="2" id="KW-0732">Signal</keyword>
<feature type="compositionally biased region" description="Basic and acidic residues" evidence="4">
    <location>
        <begin position="556"/>
        <end position="566"/>
    </location>
</feature>
<dbReference type="eggNOG" id="KOG0619">
    <property type="taxonomic scope" value="Eukaryota"/>
</dbReference>
<feature type="compositionally biased region" description="Polar residues" evidence="4">
    <location>
        <begin position="736"/>
        <end position="749"/>
    </location>
</feature>
<evidence type="ECO:0000313" key="7">
    <source>
        <dbReference type="Proteomes" id="UP000015103"/>
    </source>
</evidence>
<dbReference type="PANTHER" id="PTHR24366:SF161">
    <property type="entry name" value="TIR DOMAIN-CONTAINING PROTEIN"/>
    <property type="match status" value="1"/>
</dbReference>
<dbReference type="STRING" id="13249.T1HAQ1"/>
<evidence type="ECO:0000256" key="4">
    <source>
        <dbReference type="SAM" id="MobiDB-lite"/>
    </source>
</evidence>
<dbReference type="InParanoid" id="T1HAQ1"/>
<feature type="compositionally biased region" description="Polar residues" evidence="4">
    <location>
        <begin position="456"/>
        <end position="468"/>
    </location>
</feature>
<dbReference type="InterPro" id="IPR032675">
    <property type="entry name" value="LRR_dom_sf"/>
</dbReference>
<dbReference type="Proteomes" id="UP000015103">
    <property type="component" value="Unassembled WGS sequence"/>
</dbReference>
<keyword evidence="1" id="KW-0433">Leucine-rich repeat</keyword>
<dbReference type="VEuPathDB" id="VectorBase:RPRC001106"/>
<feature type="compositionally biased region" description="Low complexity" evidence="4">
    <location>
        <begin position="850"/>
        <end position="859"/>
    </location>
</feature>
<feature type="compositionally biased region" description="Acidic residues" evidence="4">
    <location>
        <begin position="880"/>
        <end position="893"/>
    </location>
</feature>
<feature type="region of interest" description="Disordered" evidence="4">
    <location>
        <begin position="556"/>
        <end position="602"/>
    </location>
</feature>
<feature type="compositionally biased region" description="Acidic residues" evidence="4">
    <location>
        <begin position="754"/>
        <end position="765"/>
    </location>
</feature>
<feature type="compositionally biased region" description="Polar residues" evidence="4">
    <location>
        <begin position="786"/>
        <end position="819"/>
    </location>
</feature>
<feature type="region of interest" description="Disordered" evidence="4">
    <location>
        <begin position="1127"/>
        <end position="1168"/>
    </location>
</feature>
<dbReference type="Pfam" id="PF13855">
    <property type="entry name" value="LRR_8"/>
    <property type="match status" value="1"/>
</dbReference>
<dbReference type="OMA" id="KHVHIYD"/>
<feature type="compositionally biased region" description="Polar residues" evidence="4">
    <location>
        <begin position="860"/>
        <end position="878"/>
    </location>
</feature>
<keyword evidence="5" id="KW-0472">Membrane</keyword>
<feature type="compositionally biased region" description="Polar residues" evidence="4">
    <location>
        <begin position="567"/>
        <end position="584"/>
    </location>
</feature>
<reference evidence="6" key="1">
    <citation type="submission" date="2015-05" db="UniProtKB">
        <authorList>
            <consortium name="EnsemblMetazoa"/>
        </authorList>
    </citation>
    <scope>IDENTIFICATION</scope>
</reference>
<dbReference type="HOGENOM" id="CLU_271511_0_0_1"/>
<evidence type="ECO:0000313" key="6">
    <source>
        <dbReference type="EnsemblMetazoa" id="RPRC001106-PA"/>
    </source>
</evidence>
<dbReference type="SUPFAM" id="SSF52058">
    <property type="entry name" value="L domain-like"/>
    <property type="match status" value="1"/>
</dbReference>
<keyword evidence="5" id="KW-1133">Transmembrane helix</keyword>
<evidence type="ECO:0000256" key="1">
    <source>
        <dbReference type="ARBA" id="ARBA00022614"/>
    </source>
</evidence>